<gene>
    <name evidence="1" type="ORF">BaRGS_00003743</name>
</gene>
<evidence type="ECO:0000313" key="2">
    <source>
        <dbReference type="Proteomes" id="UP001519460"/>
    </source>
</evidence>
<organism evidence="1 2">
    <name type="scientific">Batillaria attramentaria</name>
    <dbReference type="NCBI Taxonomy" id="370345"/>
    <lineage>
        <taxon>Eukaryota</taxon>
        <taxon>Metazoa</taxon>
        <taxon>Spiralia</taxon>
        <taxon>Lophotrochozoa</taxon>
        <taxon>Mollusca</taxon>
        <taxon>Gastropoda</taxon>
        <taxon>Caenogastropoda</taxon>
        <taxon>Sorbeoconcha</taxon>
        <taxon>Cerithioidea</taxon>
        <taxon>Batillariidae</taxon>
        <taxon>Batillaria</taxon>
    </lineage>
</organism>
<dbReference type="Proteomes" id="UP001519460">
    <property type="component" value="Unassembled WGS sequence"/>
</dbReference>
<proteinExistence type="predicted"/>
<protein>
    <submittedName>
        <fullName evidence="1">Uncharacterized protein</fullName>
    </submittedName>
</protein>
<evidence type="ECO:0000313" key="1">
    <source>
        <dbReference type="EMBL" id="KAK7505173.1"/>
    </source>
</evidence>
<accession>A0ABD0M1J5</accession>
<sequence>MDAIKPVFKNLAQTHLLRKCLEGFSQNLNEAVNSTVWDFCPKHTNHGLTTVTIAVAIAVCIFNDGGRTFRDVLTHLGLSVGVFTEQLITNVDTARVADAISTALY</sequence>
<dbReference type="AlphaFoldDB" id="A0ABD0M1J5"/>
<name>A0ABD0M1J5_9CAEN</name>
<comment type="caution">
    <text evidence="1">The sequence shown here is derived from an EMBL/GenBank/DDBJ whole genome shotgun (WGS) entry which is preliminary data.</text>
</comment>
<reference evidence="1 2" key="1">
    <citation type="journal article" date="2023" name="Sci. Data">
        <title>Genome assembly of the Korean intertidal mud-creeper Batillaria attramentaria.</title>
        <authorList>
            <person name="Patra A.K."/>
            <person name="Ho P.T."/>
            <person name="Jun S."/>
            <person name="Lee S.J."/>
            <person name="Kim Y."/>
            <person name="Won Y.J."/>
        </authorList>
    </citation>
    <scope>NUCLEOTIDE SEQUENCE [LARGE SCALE GENOMIC DNA]</scope>
    <source>
        <strain evidence="1">Wonlab-2016</strain>
    </source>
</reference>
<keyword evidence="2" id="KW-1185">Reference proteome</keyword>
<dbReference type="EMBL" id="JACVVK020000012">
    <property type="protein sequence ID" value="KAK7505173.1"/>
    <property type="molecule type" value="Genomic_DNA"/>
</dbReference>